<accession>A0A4D7C8T6</accession>
<dbReference type="SUPFAM" id="SSF51120">
    <property type="entry name" value="beta-Roll"/>
    <property type="match status" value="1"/>
</dbReference>
<dbReference type="InterPro" id="IPR011049">
    <property type="entry name" value="Serralysin-like_metalloprot_C"/>
</dbReference>
<keyword evidence="2" id="KW-1185">Reference proteome</keyword>
<dbReference type="Gene3D" id="2.150.10.10">
    <property type="entry name" value="Serralysin-like metalloprotease, C-terminal"/>
    <property type="match status" value="1"/>
</dbReference>
<dbReference type="Pfam" id="PF00353">
    <property type="entry name" value="HemolysinCabind"/>
    <property type="match status" value="2"/>
</dbReference>
<dbReference type="EMBL" id="CP039704">
    <property type="protein sequence ID" value="QCI79127.1"/>
    <property type="molecule type" value="Genomic_DNA"/>
</dbReference>
<organism evidence="1 2">
    <name type="scientific">Hankyongella ginsenosidimutans</name>
    <dbReference type="NCBI Taxonomy" id="1763828"/>
    <lineage>
        <taxon>Bacteria</taxon>
        <taxon>Pseudomonadati</taxon>
        <taxon>Pseudomonadota</taxon>
        <taxon>Alphaproteobacteria</taxon>
        <taxon>Sphingomonadales</taxon>
        <taxon>Sphingomonadaceae</taxon>
        <taxon>Hankyongella</taxon>
    </lineage>
</organism>
<evidence type="ECO:0000313" key="1">
    <source>
        <dbReference type="EMBL" id="QCI79127.1"/>
    </source>
</evidence>
<dbReference type="KEGG" id="hgn:E6W36_04810"/>
<gene>
    <name evidence="1" type="ORF">E6W36_04810</name>
</gene>
<proteinExistence type="predicted"/>
<reference evidence="2" key="1">
    <citation type="submission" date="2019-04" db="EMBL/GenBank/DDBJ databases">
        <title>Complete genome sequence of Sphingomonas sp. W1-2-3.</title>
        <authorList>
            <person name="Im W.T."/>
        </authorList>
    </citation>
    <scope>NUCLEOTIDE SEQUENCE [LARGE SCALE GENOMIC DNA]</scope>
    <source>
        <strain evidence="2">W1-2-3</strain>
    </source>
</reference>
<sequence>MNGVSESLQVTGFERLIVRAPDQGGSFSGGNGDDIFIGGAGYDYFDPGRGFDSVDGGAGNDTLGLNFSMPHPG</sequence>
<protein>
    <recommendedName>
        <fullName evidence="3">Calcium-binding protein</fullName>
    </recommendedName>
</protein>
<name>A0A4D7C8T6_9SPHN</name>
<dbReference type="RefSeq" id="WP_222873937.1">
    <property type="nucleotide sequence ID" value="NZ_CP039704.1"/>
</dbReference>
<dbReference type="PRINTS" id="PR00313">
    <property type="entry name" value="CABNDNGRPT"/>
</dbReference>
<evidence type="ECO:0008006" key="3">
    <source>
        <dbReference type="Google" id="ProtNLM"/>
    </source>
</evidence>
<dbReference type="AlphaFoldDB" id="A0A4D7C8T6"/>
<dbReference type="InterPro" id="IPR001343">
    <property type="entry name" value="Hemolysn_Ca-bd"/>
</dbReference>
<dbReference type="GO" id="GO:0005509">
    <property type="term" value="F:calcium ion binding"/>
    <property type="evidence" value="ECO:0007669"/>
    <property type="project" value="InterPro"/>
</dbReference>
<dbReference type="Proteomes" id="UP000298714">
    <property type="component" value="Chromosome"/>
</dbReference>
<evidence type="ECO:0000313" key="2">
    <source>
        <dbReference type="Proteomes" id="UP000298714"/>
    </source>
</evidence>